<dbReference type="Proteomes" id="UP000270261">
    <property type="component" value="Unassembled WGS sequence"/>
</dbReference>
<sequence length="65" mass="7322">MSEVTQKPVLTDEPSAIVGSQFTFEQICAFGLAMGWGDRPLSFVVKNWMDSRPPFALEDYITLPR</sequence>
<dbReference type="OrthoDB" id="9874138at2"/>
<dbReference type="AlphaFoldDB" id="A0A426FQJ6"/>
<comment type="caution">
    <text evidence="1">The sequence shown here is derived from an EMBL/GenBank/DDBJ whole genome shotgun (WGS) entry which is preliminary data.</text>
</comment>
<evidence type="ECO:0000313" key="2">
    <source>
        <dbReference type="Proteomes" id="UP000270261"/>
    </source>
</evidence>
<proteinExistence type="predicted"/>
<protein>
    <submittedName>
        <fullName evidence="1">Uncharacterized protein</fullName>
    </submittedName>
</protein>
<keyword evidence="2" id="KW-1185">Reference proteome</keyword>
<dbReference type="EMBL" id="RRUE01000001">
    <property type="protein sequence ID" value="RRN44945.1"/>
    <property type="molecule type" value="Genomic_DNA"/>
</dbReference>
<gene>
    <name evidence="1" type="ORF">EHV23_01315</name>
</gene>
<evidence type="ECO:0000313" key="1">
    <source>
        <dbReference type="EMBL" id="RRN44945.1"/>
    </source>
</evidence>
<name>A0A426FQJ6_9BURK</name>
<reference evidence="1 2" key="1">
    <citation type="submission" date="2018-11" db="EMBL/GenBank/DDBJ databases">
        <title>Genome sequencing of Lautropia sp. KCOM 2505 (= ChDC F240).</title>
        <authorList>
            <person name="Kook J.-K."/>
            <person name="Park S.-N."/>
            <person name="Lim Y.K."/>
        </authorList>
    </citation>
    <scope>NUCLEOTIDE SEQUENCE [LARGE SCALE GENOMIC DNA]</scope>
    <source>
        <strain evidence="1 2">KCOM 2505</strain>
    </source>
</reference>
<accession>A0A426FQJ6</accession>
<organism evidence="1 2">
    <name type="scientific">Lautropia dentalis</name>
    <dbReference type="NCBI Taxonomy" id="2490857"/>
    <lineage>
        <taxon>Bacteria</taxon>
        <taxon>Pseudomonadati</taxon>
        <taxon>Pseudomonadota</taxon>
        <taxon>Betaproteobacteria</taxon>
        <taxon>Burkholderiales</taxon>
        <taxon>Burkholderiaceae</taxon>
        <taxon>Lautropia</taxon>
    </lineage>
</organism>
<dbReference type="RefSeq" id="WP_125094376.1">
    <property type="nucleotide sequence ID" value="NZ_RRUE01000001.1"/>
</dbReference>